<proteinExistence type="inferred from homology"/>
<evidence type="ECO:0000256" key="5">
    <source>
        <dbReference type="PIRSR" id="PIRSR602081-2"/>
    </source>
</evidence>
<dbReference type="Pfam" id="PF00875">
    <property type="entry name" value="DNA_photolyase"/>
    <property type="match status" value="1"/>
</dbReference>
<evidence type="ECO:0000313" key="8">
    <source>
        <dbReference type="EMBL" id="ORY50797.1"/>
    </source>
</evidence>
<organism evidence="8 9">
    <name type="scientific">Rhizoclosmatium globosum</name>
    <dbReference type="NCBI Taxonomy" id="329046"/>
    <lineage>
        <taxon>Eukaryota</taxon>
        <taxon>Fungi</taxon>
        <taxon>Fungi incertae sedis</taxon>
        <taxon>Chytridiomycota</taxon>
        <taxon>Chytridiomycota incertae sedis</taxon>
        <taxon>Chytridiomycetes</taxon>
        <taxon>Chytridiales</taxon>
        <taxon>Chytriomycetaceae</taxon>
        <taxon>Rhizoclosmatium</taxon>
    </lineage>
</organism>
<dbReference type="PANTHER" id="PTHR11455:SF9">
    <property type="entry name" value="CRYPTOCHROME CIRCADIAN CLOCK 5 ISOFORM X1"/>
    <property type="match status" value="1"/>
</dbReference>
<dbReference type="GO" id="GO:0005634">
    <property type="term" value="C:nucleus"/>
    <property type="evidence" value="ECO:0007669"/>
    <property type="project" value="TreeGrafter"/>
</dbReference>
<dbReference type="SUPFAM" id="SSF48173">
    <property type="entry name" value="Cryptochrome/photolyase FAD-binding domain"/>
    <property type="match status" value="1"/>
</dbReference>
<keyword evidence="3 4" id="KW-0274">FAD</keyword>
<comment type="caution">
    <text evidence="8">The sequence shown here is derived from an EMBL/GenBank/DDBJ whole genome shotgun (WGS) entry which is preliminary data.</text>
</comment>
<comment type="cofactor">
    <cofactor evidence="4">
        <name>FAD</name>
        <dbReference type="ChEBI" id="CHEBI:57692"/>
    </cofactor>
    <text evidence="4">Binds 1 FAD per subunit.</text>
</comment>
<dbReference type="Pfam" id="PF03441">
    <property type="entry name" value="FAD_binding_7"/>
    <property type="match status" value="1"/>
</dbReference>
<evidence type="ECO:0000256" key="4">
    <source>
        <dbReference type="PIRSR" id="PIRSR602081-1"/>
    </source>
</evidence>
<sequence>MPVAVHWFRKALRLHDNPALAKAVAACSAPNSSLLPVYTLDPHFVKNSHIGTNRWLFFLESLQDVDRSLSESGSKLLVLRGEPMTLFSTLFDTLIANGETVSLYFEADTSPYARNRDAAMLELCASKNIAVHTFNSHTLFNPSDVIKVNGGITPIVYQSFLKVITEKMPAIQPATPTLTQVPPLSDEMKALLTYTETFGFDAFQVPSMEDIGKAVPGENLVSTHKGGEREALKRLEEYMKQKDLVCKFQKPETNPAAFQPASTTILSPYLKMGSLSARTFYHELMKVYRASKIGYTKPPVSLLGQLYWREFYYTAGYGTPNFDKMLGNPICKQIPWRTDEQSNVDLEKWATGQTGFPWIDAIMIQLKQEGWIHHLARHSVACFLTRGDLYISWERGAKVFEKLLIDADWSLNTGNWLWLSASAFFHQYFRVYGPVSFPKKYAPESVKYVRKYIPALKNFPEKYLFEPWKCPIADQKKAGCIIGKDYPKPMCDHDAVSKVNIGKMKVAYDEGKVASPPKAPKGKKRPLDED</sequence>
<protein>
    <submittedName>
        <fullName evidence="8">(6-4)DNA photolyase</fullName>
    </submittedName>
</protein>
<evidence type="ECO:0000313" key="9">
    <source>
        <dbReference type="Proteomes" id="UP000193642"/>
    </source>
</evidence>
<feature type="site" description="Electron transfer via tryptophanyl radical" evidence="5">
    <location>
        <position position="416"/>
    </location>
</feature>
<dbReference type="GO" id="GO:0003904">
    <property type="term" value="F:deoxyribodipyrimidine photo-lyase activity"/>
    <property type="evidence" value="ECO:0007669"/>
    <property type="project" value="TreeGrafter"/>
</dbReference>
<dbReference type="InterPro" id="IPR036134">
    <property type="entry name" value="Crypto/Photolyase_FAD-like_sf"/>
</dbReference>
<dbReference type="GO" id="GO:0005737">
    <property type="term" value="C:cytoplasm"/>
    <property type="evidence" value="ECO:0007669"/>
    <property type="project" value="TreeGrafter"/>
</dbReference>
<feature type="binding site" evidence="4">
    <location>
        <begin position="263"/>
        <end position="267"/>
    </location>
    <ligand>
        <name>FAD</name>
        <dbReference type="ChEBI" id="CHEBI:57692"/>
    </ligand>
</feature>
<dbReference type="EMBL" id="MCGO01000006">
    <property type="protein sequence ID" value="ORY50797.1"/>
    <property type="molecule type" value="Genomic_DNA"/>
</dbReference>
<dbReference type="PANTHER" id="PTHR11455">
    <property type="entry name" value="CRYPTOCHROME"/>
    <property type="match status" value="1"/>
</dbReference>
<evidence type="ECO:0000256" key="6">
    <source>
        <dbReference type="SAM" id="MobiDB-lite"/>
    </source>
</evidence>
<feature type="binding site" evidence="4">
    <location>
        <begin position="406"/>
        <end position="408"/>
    </location>
    <ligand>
        <name>FAD</name>
        <dbReference type="ChEBI" id="CHEBI:57692"/>
    </ligand>
</feature>
<comment type="similarity">
    <text evidence="1">Belongs to the DNA photolyase class-1 family.</text>
</comment>
<keyword evidence="2 4" id="KW-0285">Flavoprotein</keyword>
<accession>A0A1Y2CV06</accession>
<dbReference type="PROSITE" id="PS51645">
    <property type="entry name" value="PHR_CRY_ALPHA_BETA"/>
    <property type="match status" value="1"/>
</dbReference>
<name>A0A1Y2CV06_9FUNG</name>
<keyword evidence="8" id="KW-0456">Lyase</keyword>
<dbReference type="Proteomes" id="UP000193642">
    <property type="component" value="Unassembled WGS sequence"/>
</dbReference>
<reference evidence="8 9" key="1">
    <citation type="submission" date="2016-07" db="EMBL/GenBank/DDBJ databases">
        <title>Pervasive Adenine N6-methylation of Active Genes in Fungi.</title>
        <authorList>
            <consortium name="DOE Joint Genome Institute"/>
            <person name="Mondo S.J."/>
            <person name="Dannebaum R.O."/>
            <person name="Kuo R.C."/>
            <person name="Labutti K."/>
            <person name="Haridas S."/>
            <person name="Kuo A."/>
            <person name="Salamov A."/>
            <person name="Ahrendt S.R."/>
            <person name="Lipzen A."/>
            <person name="Sullivan W."/>
            <person name="Andreopoulos W.B."/>
            <person name="Clum A."/>
            <person name="Lindquist E."/>
            <person name="Daum C."/>
            <person name="Ramamoorthy G.K."/>
            <person name="Gryganskyi A."/>
            <person name="Culley D."/>
            <person name="Magnuson J.K."/>
            <person name="James T.Y."/>
            <person name="O'Malley M.A."/>
            <person name="Stajich J.E."/>
            <person name="Spatafora J.W."/>
            <person name="Visel A."/>
            <person name="Grigoriev I.V."/>
        </authorList>
    </citation>
    <scope>NUCLEOTIDE SEQUENCE [LARGE SCALE GENOMIC DNA]</scope>
    <source>
        <strain evidence="8 9">JEL800</strain>
    </source>
</reference>
<feature type="binding site" evidence="4">
    <location>
        <begin position="305"/>
        <end position="312"/>
    </location>
    <ligand>
        <name>FAD</name>
        <dbReference type="ChEBI" id="CHEBI:57692"/>
    </ligand>
</feature>
<dbReference type="GO" id="GO:0071949">
    <property type="term" value="F:FAD binding"/>
    <property type="evidence" value="ECO:0007669"/>
    <property type="project" value="TreeGrafter"/>
</dbReference>
<dbReference type="Gene3D" id="1.25.40.80">
    <property type="match status" value="1"/>
</dbReference>
<feature type="region of interest" description="Disordered" evidence="6">
    <location>
        <begin position="511"/>
        <end position="530"/>
    </location>
</feature>
<feature type="domain" description="Photolyase/cryptochrome alpha/beta" evidence="7">
    <location>
        <begin position="2"/>
        <end position="139"/>
    </location>
</feature>
<dbReference type="GO" id="GO:0043153">
    <property type="term" value="P:entrainment of circadian clock by photoperiod"/>
    <property type="evidence" value="ECO:0007669"/>
    <property type="project" value="TreeGrafter"/>
</dbReference>
<feature type="site" description="Electron transfer via tryptophanyl radical" evidence="5">
    <location>
        <position position="336"/>
    </location>
</feature>
<dbReference type="STRING" id="329046.A0A1Y2CV06"/>
<dbReference type="OrthoDB" id="435881at2759"/>
<feature type="site" description="Electron transfer via tryptophanyl radical" evidence="5">
    <location>
        <position position="393"/>
    </location>
</feature>
<dbReference type="InterPro" id="IPR014729">
    <property type="entry name" value="Rossmann-like_a/b/a_fold"/>
</dbReference>
<keyword evidence="9" id="KW-1185">Reference proteome</keyword>
<gene>
    <name evidence="8" type="ORF">BCR33DRAFT_676316</name>
</gene>
<evidence type="ECO:0000256" key="3">
    <source>
        <dbReference type="ARBA" id="ARBA00022827"/>
    </source>
</evidence>
<dbReference type="GO" id="GO:0032922">
    <property type="term" value="P:circadian regulation of gene expression"/>
    <property type="evidence" value="ECO:0007669"/>
    <property type="project" value="TreeGrafter"/>
</dbReference>
<dbReference type="GO" id="GO:0003677">
    <property type="term" value="F:DNA binding"/>
    <property type="evidence" value="ECO:0007669"/>
    <property type="project" value="TreeGrafter"/>
</dbReference>
<dbReference type="InterPro" id="IPR006050">
    <property type="entry name" value="DNA_photolyase_N"/>
</dbReference>
<dbReference type="InterPro" id="IPR002081">
    <property type="entry name" value="Cryptochrome/DNA_photolyase_1"/>
</dbReference>
<dbReference type="InterPro" id="IPR036155">
    <property type="entry name" value="Crypto/Photolyase_N_sf"/>
</dbReference>
<dbReference type="Gene3D" id="1.10.579.10">
    <property type="entry name" value="DNA Cyclobutane Dipyrimidine Photolyase, subunit A, domain 3"/>
    <property type="match status" value="1"/>
</dbReference>
<evidence type="ECO:0000256" key="2">
    <source>
        <dbReference type="ARBA" id="ARBA00022630"/>
    </source>
</evidence>
<dbReference type="AlphaFoldDB" id="A0A1Y2CV06"/>
<evidence type="ECO:0000256" key="1">
    <source>
        <dbReference type="ARBA" id="ARBA00005862"/>
    </source>
</evidence>
<dbReference type="Gene3D" id="3.40.50.620">
    <property type="entry name" value="HUPs"/>
    <property type="match status" value="1"/>
</dbReference>
<evidence type="ECO:0000259" key="7">
    <source>
        <dbReference type="PROSITE" id="PS51645"/>
    </source>
</evidence>
<dbReference type="SUPFAM" id="SSF52425">
    <property type="entry name" value="Cryptochrome/photolyase, N-terminal domain"/>
    <property type="match status" value="1"/>
</dbReference>
<dbReference type="InterPro" id="IPR005101">
    <property type="entry name" value="Cryptochr/Photolyase_FAD-bd"/>
</dbReference>